<sequence length="89" mass="9424">MSTLVKLGGTAASLGGVALSNKVLAATWKKITGNEPPATNPDPDERWRDIIIWSLVTGLVGTIIKVGISRAQVNLEAKDKYKHGGQAEV</sequence>
<proteinExistence type="predicted"/>
<evidence type="ECO:0000313" key="2">
    <source>
        <dbReference type="EMBL" id="QNV37448.1"/>
    </source>
</evidence>
<organism evidence="2 3">
    <name type="scientific">Rothia terrae</name>
    <dbReference type="NCBI Taxonomy" id="396015"/>
    <lineage>
        <taxon>Bacteria</taxon>
        <taxon>Bacillati</taxon>
        <taxon>Actinomycetota</taxon>
        <taxon>Actinomycetes</taxon>
        <taxon>Micrococcales</taxon>
        <taxon>Micrococcaceae</taxon>
        <taxon>Rothia</taxon>
    </lineage>
</organism>
<dbReference type="GeneID" id="96624475"/>
<dbReference type="RefSeq" id="WP_168615347.1">
    <property type="nucleotide sequence ID" value="NZ_BAAAOX010000047.1"/>
</dbReference>
<keyword evidence="1" id="KW-1133">Transmembrane helix</keyword>
<dbReference type="AlphaFoldDB" id="A0A7H2BCQ2"/>
<protein>
    <submittedName>
        <fullName evidence="2">DUF4235 domain-containing protein</fullName>
    </submittedName>
</protein>
<keyword evidence="1" id="KW-0472">Membrane</keyword>
<name>A0A7H2BCQ2_9MICC</name>
<reference evidence="2 3" key="1">
    <citation type="submission" date="2020-09" db="EMBL/GenBank/DDBJ databases">
        <title>Investigation of environmental microbes.</title>
        <authorList>
            <person name="Ou Y."/>
            <person name="Kang Q."/>
        </authorList>
    </citation>
    <scope>NUCLEOTIDE SEQUENCE [LARGE SCALE GENOMIC DNA]</scope>
    <source>
        <strain evidence="2 3">KJZ-14</strain>
    </source>
</reference>
<dbReference type="EMBL" id="CP061539">
    <property type="protein sequence ID" value="QNV37448.1"/>
    <property type="molecule type" value="Genomic_DNA"/>
</dbReference>
<dbReference type="Proteomes" id="UP000516404">
    <property type="component" value="Chromosome"/>
</dbReference>
<keyword evidence="1" id="KW-0812">Transmembrane</keyword>
<dbReference type="Pfam" id="PF14019">
    <property type="entry name" value="DUF4235"/>
    <property type="match status" value="1"/>
</dbReference>
<feature type="transmembrane region" description="Helical" evidence="1">
    <location>
        <begin position="49"/>
        <end position="68"/>
    </location>
</feature>
<gene>
    <name evidence="2" type="ORF">IDM49_09505</name>
</gene>
<evidence type="ECO:0000313" key="3">
    <source>
        <dbReference type="Proteomes" id="UP000516404"/>
    </source>
</evidence>
<dbReference type="KEGG" id="rter:IDM49_09505"/>
<accession>A0A7H2BCQ2</accession>
<evidence type="ECO:0000256" key="1">
    <source>
        <dbReference type="SAM" id="Phobius"/>
    </source>
</evidence>
<dbReference type="InterPro" id="IPR025329">
    <property type="entry name" value="DUF4235"/>
</dbReference>
<keyword evidence="3" id="KW-1185">Reference proteome</keyword>